<evidence type="ECO:0000256" key="3">
    <source>
        <dbReference type="ARBA" id="ARBA00013014"/>
    </source>
</evidence>
<dbReference type="InterPro" id="IPR050838">
    <property type="entry name" value="Ketopantoate_reductase"/>
</dbReference>
<evidence type="ECO:0000256" key="10">
    <source>
        <dbReference type="RuleBase" id="RU362068"/>
    </source>
</evidence>
<comment type="pathway">
    <text evidence="1 10">Cofactor biosynthesis; (R)-pantothenate biosynthesis; (R)-pantoate from 3-methyl-2-oxobutanoate: step 2/2.</text>
</comment>
<dbReference type="InterPro" id="IPR003710">
    <property type="entry name" value="ApbA"/>
</dbReference>
<evidence type="ECO:0000256" key="8">
    <source>
        <dbReference type="ARBA" id="ARBA00032024"/>
    </source>
</evidence>
<dbReference type="UniPathway" id="UPA00028">
    <property type="reaction ID" value="UER00004"/>
</dbReference>
<reference evidence="13 14" key="1">
    <citation type="submission" date="2016-05" db="EMBL/GenBank/DDBJ databases">
        <title>Genome Sequence of Pseudomonas citronellolis Strain SJTE-3, an Estrogens and Persistent Organic Pollutants degradation strain.</title>
        <authorList>
            <person name="Liang R."/>
        </authorList>
    </citation>
    <scope>NUCLEOTIDE SEQUENCE [LARGE SCALE GENOMIC DNA]</scope>
    <source>
        <strain evidence="13 14">SJTE-3</strain>
    </source>
</reference>
<name>A0A1A9K7C5_9PSED</name>
<sequence>MNWTILGAGSLGSLWAARLARAGLPVQLLLRDRQRLAAYRARGGLTLCEDGRESLYPIPAETAGHLNAPIQRLLLASKAYDAEEAAASVAAHLAPGAEIILLQNGLGSQQAVAAHLPRARCLYASSTEGAFRDGDFRVVFAGRGQTWLGDERGGPAPAWLDDLARAEIPVQWSGDILERLWRKLALNCAINPLSVLHHCRNGELASHAEEVAGLCDELSQLLHACGYDTAARELQGEVERVIAATAANYSSMYQDVANGRRTEIAYLLGHACAEGQRRHLALPGLNALHRRLRDALRQRGLPEA</sequence>
<dbReference type="Pfam" id="PF08546">
    <property type="entry name" value="ApbA_C"/>
    <property type="match status" value="1"/>
</dbReference>
<dbReference type="InterPro" id="IPR013328">
    <property type="entry name" value="6PGD_dom2"/>
</dbReference>
<dbReference type="GO" id="GO:0050661">
    <property type="term" value="F:NADP binding"/>
    <property type="evidence" value="ECO:0007669"/>
    <property type="project" value="TreeGrafter"/>
</dbReference>
<dbReference type="GO" id="GO:0005737">
    <property type="term" value="C:cytoplasm"/>
    <property type="evidence" value="ECO:0007669"/>
    <property type="project" value="TreeGrafter"/>
</dbReference>
<evidence type="ECO:0000259" key="11">
    <source>
        <dbReference type="Pfam" id="PF02558"/>
    </source>
</evidence>
<evidence type="ECO:0000313" key="14">
    <source>
        <dbReference type="Proteomes" id="UP000077748"/>
    </source>
</evidence>
<comment type="catalytic activity">
    <reaction evidence="9 10">
        <text>(R)-pantoate + NADP(+) = 2-dehydropantoate + NADPH + H(+)</text>
        <dbReference type="Rhea" id="RHEA:16233"/>
        <dbReference type="ChEBI" id="CHEBI:11561"/>
        <dbReference type="ChEBI" id="CHEBI:15378"/>
        <dbReference type="ChEBI" id="CHEBI:15980"/>
        <dbReference type="ChEBI" id="CHEBI:57783"/>
        <dbReference type="ChEBI" id="CHEBI:58349"/>
        <dbReference type="EC" id="1.1.1.169"/>
    </reaction>
</comment>
<dbReference type="AlphaFoldDB" id="A0A1A9K7C5"/>
<dbReference type="SUPFAM" id="SSF51735">
    <property type="entry name" value="NAD(P)-binding Rossmann-fold domains"/>
    <property type="match status" value="1"/>
</dbReference>
<dbReference type="Pfam" id="PF02558">
    <property type="entry name" value="ApbA"/>
    <property type="match status" value="1"/>
</dbReference>
<dbReference type="InterPro" id="IPR013752">
    <property type="entry name" value="KPA_reductase"/>
</dbReference>
<dbReference type="EMBL" id="CP015878">
    <property type="protein sequence ID" value="ANI13557.1"/>
    <property type="molecule type" value="Genomic_DNA"/>
</dbReference>
<feature type="domain" description="Ketopantoate reductase C-terminal" evidence="12">
    <location>
        <begin position="175"/>
        <end position="293"/>
    </location>
</feature>
<dbReference type="RefSeq" id="WP_064582108.1">
    <property type="nucleotide sequence ID" value="NZ_CP015878.1"/>
</dbReference>
<dbReference type="Gene3D" id="1.10.1040.10">
    <property type="entry name" value="N-(1-d-carboxylethyl)-l-norvaline Dehydrogenase, domain 2"/>
    <property type="match status" value="1"/>
</dbReference>
<evidence type="ECO:0000256" key="2">
    <source>
        <dbReference type="ARBA" id="ARBA00007870"/>
    </source>
</evidence>
<evidence type="ECO:0000256" key="5">
    <source>
        <dbReference type="ARBA" id="ARBA00022655"/>
    </source>
</evidence>
<evidence type="ECO:0000256" key="6">
    <source>
        <dbReference type="ARBA" id="ARBA00022857"/>
    </source>
</evidence>
<dbReference type="NCBIfam" id="TIGR00745">
    <property type="entry name" value="apbA_panE"/>
    <property type="match status" value="1"/>
</dbReference>
<proteinExistence type="inferred from homology"/>
<evidence type="ECO:0000313" key="13">
    <source>
        <dbReference type="EMBL" id="ANI13557.1"/>
    </source>
</evidence>
<keyword evidence="7 10" id="KW-0560">Oxidoreductase</keyword>
<evidence type="ECO:0000256" key="7">
    <source>
        <dbReference type="ARBA" id="ARBA00023002"/>
    </source>
</evidence>
<dbReference type="PANTHER" id="PTHR43765">
    <property type="entry name" value="2-DEHYDROPANTOATE 2-REDUCTASE-RELATED"/>
    <property type="match status" value="1"/>
</dbReference>
<dbReference type="EC" id="1.1.1.169" evidence="3 10"/>
<dbReference type="InterPro" id="IPR013332">
    <property type="entry name" value="KPR_N"/>
</dbReference>
<dbReference type="NCBIfam" id="NF004311">
    <property type="entry name" value="PRK05708.1"/>
    <property type="match status" value="1"/>
</dbReference>
<evidence type="ECO:0000259" key="12">
    <source>
        <dbReference type="Pfam" id="PF08546"/>
    </source>
</evidence>
<keyword evidence="5 10" id="KW-0566">Pantothenate biosynthesis</keyword>
<evidence type="ECO:0000256" key="9">
    <source>
        <dbReference type="ARBA" id="ARBA00048793"/>
    </source>
</evidence>
<protein>
    <recommendedName>
        <fullName evidence="4 10">2-dehydropantoate 2-reductase</fullName>
        <ecNumber evidence="3 10">1.1.1.169</ecNumber>
    </recommendedName>
    <alternativeName>
        <fullName evidence="8 10">Ketopantoate reductase</fullName>
    </alternativeName>
</protein>
<gene>
    <name evidence="13" type="ORF">A9C11_05960</name>
</gene>
<accession>A0A1A9K7C5</accession>
<dbReference type="InterPro" id="IPR036291">
    <property type="entry name" value="NAD(P)-bd_dom_sf"/>
</dbReference>
<comment type="function">
    <text evidence="10">Catalyzes the NADPH-dependent reduction of ketopantoate into pantoic acid.</text>
</comment>
<dbReference type="SUPFAM" id="SSF48179">
    <property type="entry name" value="6-phosphogluconate dehydrogenase C-terminal domain-like"/>
    <property type="match status" value="1"/>
</dbReference>
<feature type="domain" description="Ketopantoate reductase N-terminal" evidence="11">
    <location>
        <begin position="3"/>
        <end position="150"/>
    </location>
</feature>
<dbReference type="GO" id="GO:0015940">
    <property type="term" value="P:pantothenate biosynthetic process"/>
    <property type="evidence" value="ECO:0007669"/>
    <property type="project" value="UniProtKB-UniPathway"/>
</dbReference>
<dbReference type="PANTHER" id="PTHR43765:SF2">
    <property type="entry name" value="2-DEHYDROPANTOATE 2-REDUCTASE"/>
    <property type="match status" value="1"/>
</dbReference>
<dbReference type="Proteomes" id="UP000077748">
    <property type="component" value="Chromosome"/>
</dbReference>
<dbReference type="GO" id="GO:0008677">
    <property type="term" value="F:2-dehydropantoate 2-reductase activity"/>
    <property type="evidence" value="ECO:0007669"/>
    <property type="project" value="UniProtKB-EC"/>
</dbReference>
<dbReference type="Gene3D" id="3.40.50.720">
    <property type="entry name" value="NAD(P)-binding Rossmann-like Domain"/>
    <property type="match status" value="1"/>
</dbReference>
<evidence type="ECO:0000256" key="4">
    <source>
        <dbReference type="ARBA" id="ARBA00019465"/>
    </source>
</evidence>
<evidence type="ECO:0000256" key="1">
    <source>
        <dbReference type="ARBA" id="ARBA00004994"/>
    </source>
</evidence>
<organism evidence="13 14">
    <name type="scientific">Pseudomonas citronellolis</name>
    <dbReference type="NCBI Taxonomy" id="53408"/>
    <lineage>
        <taxon>Bacteria</taxon>
        <taxon>Pseudomonadati</taxon>
        <taxon>Pseudomonadota</taxon>
        <taxon>Gammaproteobacteria</taxon>
        <taxon>Pseudomonadales</taxon>
        <taxon>Pseudomonadaceae</taxon>
        <taxon>Pseudomonas</taxon>
    </lineage>
</organism>
<dbReference type="InterPro" id="IPR008927">
    <property type="entry name" value="6-PGluconate_DH-like_C_sf"/>
</dbReference>
<comment type="similarity">
    <text evidence="2 10">Belongs to the ketopantoate reductase family.</text>
</comment>
<keyword evidence="6 10" id="KW-0521">NADP</keyword>